<keyword evidence="2" id="KW-1185">Reference proteome</keyword>
<dbReference type="EMBL" id="JBHSDT010000004">
    <property type="protein sequence ID" value="MFC4402587.1"/>
    <property type="molecule type" value="Genomic_DNA"/>
</dbReference>
<evidence type="ECO:0000313" key="1">
    <source>
        <dbReference type="EMBL" id="MFC4402587.1"/>
    </source>
</evidence>
<dbReference type="Proteomes" id="UP001595882">
    <property type="component" value="Unassembled WGS sequence"/>
</dbReference>
<proteinExistence type="predicted"/>
<comment type="caution">
    <text evidence="1">The sequence shown here is derived from an EMBL/GenBank/DDBJ whole genome shotgun (WGS) entry which is preliminary data.</text>
</comment>
<organism evidence="1 2">
    <name type="scientific">Gracilibacillus xinjiangensis</name>
    <dbReference type="NCBI Taxonomy" id="1193282"/>
    <lineage>
        <taxon>Bacteria</taxon>
        <taxon>Bacillati</taxon>
        <taxon>Bacillota</taxon>
        <taxon>Bacilli</taxon>
        <taxon>Bacillales</taxon>
        <taxon>Bacillaceae</taxon>
        <taxon>Gracilibacillus</taxon>
    </lineage>
</organism>
<reference evidence="2" key="1">
    <citation type="journal article" date="2019" name="Int. J. Syst. Evol. Microbiol.">
        <title>The Global Catalogue of Microorganisms (GCM) 10K type strain sequencing project: providing services to taxonomists for standard genome sequencing and annotation.</title>
        <authorList>
            <consortium name="The Broad Institute Genomics Platform"/>
            <consortium name="The Broad Institute Genome Sequencing Center for Infectious Disease"/>
            <person name="Wu L."/>
            <person name="Ma J."/>
        </authorList>
    </citation>
    <scope>NUCLEOTIDE SEQUENCE [LARGE SCALE GENOMIC DNA]</scope>
    <source>
        <strain evidence="2">CCUG 37865</strain>
    </source>
</reference>
<sequence length="55" mass="6299">MPKEEEKAREKAIRGCFNAKRGGKSKREGIERLSQCQKEGSKVLTQDLKIIRIIL</sequence>
<name>A0ABV8WTK3_9BACI</name>
<gene>
    <name evidence="1" type="ORF">ACFOY7_05835</name>
</gene>
<dbReference type="RefSeq" id="WP_390250321.1">
    <property type="nucleotide sequence ID" value="NZ_JBHSDT010000004.1"/>
</dbReference>
<accession>A0ABV8WTK3</accession>
<protein>
    <submittedName>
        <fullName evidence="1">Uncharacterized protein</fullName>
    </submittedName>
</protein>
<evidence type="ECO:0000313" key="2">
    <source>
        <dbReference type="Proteomes" id="UP001595882"/>
    </source>
</evidence>